<dbReference type="InterPro" id="IPR008979">
    <property type="entry name" value="Galactose-bd-like_sf"/>
</dbReference>
<evidence type="ECO:0000256" key="1">
    <source>
        <dbReference type="ARBA" id="ARBA00023157"/>
    </source>
</evidence>
<name>A0A1B6GKS1_9HEMI</name>
<evidence type="ECO:0000259" key="3">
    <source>
        <dbReference type="PROSITE" id="PS51532"/>
    </source>
</evidence>
<dbReference type="FunFam" id="3.40.30.10:FF:000245">
    <property type="entry name" value="Thioredoxin"/>
    <property type="match status" value="1"/>
</dbReference>
<dbReference type="InterPro" id="IPR013766">
    <property type="entry name" value="Thioredoxin_domain"/>
</dbReference>
<feature type="domain" description="Thioredoxin" evidence="2">
    <location>
        <begin position="1"/>
        <end position="106"/>
    </location>
</feature>
<dbReference type="EMBL" id="GECZ01006734">
    <property type="protein sequence ID" value="JAS63035.1"/>
    <property type="molecule type" value="Transcribed_RNA"/>
</dbReference>
<evidence type="ECO:0000259" key="2">
    <source>
        <dbReference type="PROSITE" id="PS51352"/>
    </source>
</evidence>
<reference evidence="4" key="1">
    <citation type="submission" date="2015-11" db="EMBL/GenBank/DDBJ databases">
        <title>De novo transcriptome assembly of four potential Pierce s Disease insect vectors from Arizona vineyards.</title>
        <authorList>
            <person name="Tassone E.E."/>
        </authorList>
    </citation>
    <scope>NUCLEOTIDE SEQUENCE</scope>
</reference>
<dbReference type="CDD" id="cd02947">
    <property type="entry name" value="TRX_family"/>
    <property type="match status" value="1"/>
</dbReference>
<dbReference type="PRINTS" id="PR00421">
    <property type="entry name" value="THIOREDOXIN"/>
</dbReference>
<evidence type="ECO:0000313" key="4">
    <source>
        <dbReference type="EMBL" id="JAS63035.1"/>
    </source>
</evidence>
<dbReference type="AlphaFoldDB" id="A0A1B6GKS1"/>
<dbReference type="GO" id="GO:0005737">
    <property type="term" value="C:cytoplasm"/>
    <property type="evidence" value="ECO:0007669"/>
    <property type="project" value="UniProtKB-ARBA"/>
</dbReference>
<dbReference type="PROSITE" id="PS51352">
    <property type="entry name" value="THIOREDOXIN_2"/>
    <property type="match status" value="1"/>
</dbReference>
<dbReference type="PROSITE" id="PS51532">
    <property type="entry name" value="PITH"/>
    <property type="match status" value="1"/>
</dbReference>
<feature type="domain" description="PITH" evidence="3">
    <location>
        <begin position="112"/>
        <end position="281"/>
    </location>
</feature>
<organism evidence="4">
    <name type="scientific">Cuerna arida</name>
    <dbReference type="NCBI Taxonomy" id="1464854"/>
    <lineage>
        <taxon>Eukaryota</taxon>
        <taxon>Metazoa</taxon>
        <taxon>Ecdysozoa</taxon>
        <taxon>Arthropoda</taxon>
        <taxon>Hexapoda</taxon>
        <taxon>Insecta</taxon>
        <taxon>Pterygota</taxon>
        <taxon>Neoptera</taxon>
        <taxon>Paraneoptera</taxon>
        <taxon>Hemiptera</taxon>
        <taxon>Auchenorrhyncha</taxon>
        <taxon>Membracoidea</taxon>
        <taxon>Cicadellidae</taxon>
        <taxon>Cicadellinae</taxon>
        <taxon>Proconiini</taxon>
        <taxon>Cuerna</taxon>
    </lineage>
</organism>
<proteinExistence type="predicted"/>
<dbReference type="SUPFAM" id="SSF49785">
    <property type="entry name" value="Galactose-binding domain-like"/>
    <property type="match status" value="1"/>
</dbReference>
<dbReference type="Gene3D" id="3.40.30.10">
    <property type="entry name" value="Glutaredoxin"/>
    <property type="match status" value="1"/>
</dbReference>
<dbReference type="InterPro" id="IPR036249">
    <property type="entry name" value="Thioredoxin-like_sf"/>
</dbReference>
<dbReference type="InterPro" id="IPR037047">
    <property type="entry name" value="PITH_dom_sf"/>
</dbReference>
<dbReference type="PANTHER" id="PTHR46115">
    <property type="entry name" value="THIOREDOXIN-LIKE PROTEIN 1"/>
    <property type="match status" value="1"/>
</dbReference>
<dbReference type="InterPro" id="IPR010400">
    <property type="entry name" value="PITH_dom"/>
</dbReference>
<dbReference type="Pfam" id="PF06201">
    <property type="entry name" value="PITH"/>
    <property type="match status" value="1"/>
</dbReference>
<accession>A0A1B6GKS1</accession>
<dbReference type="PROSITE" id="PS00194">
    <property type="entry name" value="THIOREDOXIN_1"/>
    <property type="match status" value="1"/>
</dbReference>
<protein>
    <recommendedName>
        <fullName evidence="5">Thioredoxin domain-containing protein</fullName>
    </recommendedName>
</protein>
<evidence type="ECO:0008006" key="5">
    <source>
        <dbReference type="Google" id="ProtNLM"/>
    </source>
</evidence>
<dbReference type="SUPFAM" id="SSF52833">
    <property type="entry name" value="Thioredoxin-like"/>
    <property type="match status" value="1"/>
</dbReference>
<dbReference type="InterPro" id="IPR017937">
    <property type="entry name" value="Thioredoxin_CS"/>
</dbReference>
<keyword evidence="1" id="KW-1015">Disulfide bond</keyword>
<dbReference type="Gene3D" id="2.60.120.470">
    <property type="entry name" value="PITH domain"/>
    <property type="match status" value="1"/>
</dbReference>
<gene>
    <name evidence="4" type="ORF">g.24038</name>
</gene>
<dbReference type="Pfam" id="PF00085">
    <property type="entry name" value="Thioredoxin"/>
    <property type="match status" value="1"/>
</dbReference>
<sequence length="286" mass="31630">MSVIVIEKDIEFQTQLSSSKNVVVVKFSAAWCGPCKRIAPFFEQMATKYPQSLFLKVDINVCQETALAQGISSMPTFVFYKDGEKIDSITGTNTKLLEEKLKQHCSSDGSGEAESPVKGHIDLYPFILKAESGALNEADKHPLVNCLQDDDKYLQSDCDNQLIIPITFSQAVKIHSIKIKAPDKAGPKTVKLFINQPTTLDFDGASKNEPTQSLDIDPNDLISGKPIGLQFVKFQNVQNVQIFVQNNHDNSDVTRIDCLTLFGSPIATTDMNKFERVAGKKGETDH</sequence>